<dbReference type="GO" id="GO:2001059">
    <property type="term" value="P:D-tagatose 6-phosphate catabolic process"/>
    <property type="evidence" value="ECO:0007669"/>
    <property type="project" value="UniProtKB-UniPathway"/>
</dbReference>
<evidence type="ECO:0000313" key="12">
    <source>
        <dbReference type="Proteomes" id="UP000032076"/>
    </source>
</evidence>
<protein>
    <recommendedName>
        <fullName evidence="7">Tagatose-6-phosphate kinase</fullName>
        <ecNumber evidence="7">2.7.1.144</ecNumber>
    </recommendedName>
</protein>
<dbReference type="PROSITE" id="PS00584">
    <property type="entry name" value="PFKB_KINASES_2"/>
    <property type="match status" value="1"/>
</dbReference>
<accession>A0A090IZZ3</accession>
<comment type="similarity">
    <text evidence="1">Belongs to the carbohydrate kinase pfkB family.</text>
</comment>
<keyword evidence="13" id="KW-1185">Reference proteome</keyword>
<evidence type="ECO:0000256" key="5">
    <source>
        <dbReference type="ARBA" id="ARBA00022840"/>
    </source>
</evidence>
<dbReference type="GO" id="GO:0009024">
    <property type="term" value="F:tagatose-6-phosphate kinase activity"/>
    <property type="evidence" value="ECO:0007669"/>
    <property type="project" value="UniProtKB-EC"/>
</dbReference>
<evidence type="ECO:0000313" key="10">
    <source>
        <dbReference type="EMBL" id="CEE01135.1"/>
    </source>
</evidence>
<dbReference type="GO" id="GO:0005988">
    <property type="term" value="P:lactose metabolic process"/>
    <property type="evidence" value="ECO:0007669"/>
    <property type="project" value="UniProtKB-KW"/>
</dbReference>
<dbReference type="InterPro" id="IPR022463">
    <property type="entry name" value="1-PFruKinase"/>
</dbReference>
<sequence length="309" mass="33691">MIYTLTMNPSIDYIVHVKNVQLGELNRMEADFKFPGGKGINVSRILHELMTETIALGFIGGFTGDFIENWLKNEGVNTDFTRVVGDTRINIKLKSDVETEINGIGPKISAEEANALLNKLSQISNEDIVVLSGSKPPSLSEDFYHKVAKRTKEKGAEFVIDTTSNELKTILPFRPLLVKPNLEELEAIFDIKMNGLDDVITYGKKLLELGAQNVIVSMGGNGALLFTDVDVYQGINPKGTVKNSVGAGDSLIAGFISRYVETKDVVSAFQLGIASGSATAFSSDLAKRNEILSLVKKVGIKRLDSTNPY</sequence>
<dbReference type="FunFam" id="3.40.1190.20:FF:000001">
    <property type="entry name" value="Phosphofructokinase"/>
    <property type="match status" value="1"/>
</dbReference>
<dbReference type="CDD" id="cd01164">
    <property type="entry name" value="FruK_PfkB_like"/>
    <property type="match status" value="1"/>
</dbReference>
<dbReference type="UniPathway" id="UPA00704">
    <property type="reaction ID" value="UER00715"/>
</dbReference>
<dbReference type="NCBIfam" id="TIGR03828">
    <property type="entry name" value="pfkB"/>
    <property type="match status" value="1"/>
</dbReference>
<dbReference type="GO" id="GO:0005829">
    <property type="term" value="C:cytosol"/>
    <property type="evidence" value="ECO:0007669"/>
    <property type="project" value="TreeGrafter"/>
</dbReference>
<dbReference type="EC" id="2.7.1.144" evidence="7"/>
<evidence type="ECO:0000313" key="13">
    <source>
        <dbReference type="Proteomes" id="UP000040576"/>
    </source>
</evidence>
<evidence type="ECO:0000256" key="1">
    <source>
        <dbReference type="ARBA" id="ARBA00005380"/>
    </source>
</evidence>
<dbReference type="Gene3D" id="3.40.1190.20">
    <property type="match status" value="1"/>
</dbReference>
<evidence type="ECO:0000259" key="9">
    <source>
        <dbReference type="Pfam" id="PF00294"/>
    </source>
</evidence>
<dbReference type="NCBIfam" id="TIGR03168">
    <property type="entry name" value="1-PFK"/>
    <property type="match status" value="1"/>
</dbReference>
<keyword evidence="2 7" id="KW-0808">Transferase</keyword>
<comment type="catalytic activity">
    <reaction evidence="6 8">
        <text>beta-D-fructose 1-phosphate + ATP = beta-D-fructose 1,6-bisphosphate + ADP + H(+)</text>
        <dbReference type="Rhea" id="RHEA:14213"/>
        <dbReference type="ChEBI" id="CHEBI:15378"/>
        <dbReference type="ChEBI" id="CHEBI:30616"/>
        <dbReference type="ChEBI" id="CHEBI:32966"/>
        <dbReference type="ChEBI" id="CHEBI:138881"/>
        <dbReference type="ChEBI" id="CHEBI:456216"/>
        <dbReference type="EC" id="2.7.1.56"/>
    </reaction>
</comment>
<keyword evidence="4 8" id="KW-0418">Kinase</keyword>
<evidence type="ECO:0000256" key="3">
    <source>
        <dbReference type="ARBA" id="ARBA00022741"/>
    </source>
</evidence>
<dbReference type="EMBL" id="CCRF01000042">
    <property type="protein sequence ID" value="CEE01135.1"/>
    <property type="molecule type" value="Genomic_DNA"/>
</dbReference>
<evidence type="ECO:0000256" key="4">
    <source>
        <dbReference type="ARBA" id="ARBA00022777"/>
    </source>
</evidence>
<dbReference type="InterPro" id="IPR017583">
    <property type="entry name" value="Tagatose/fructose_Pkinase"/>
</dbReference>
<comment type="function">
    <text evidence="8">Catalyzes the ATP-dependent phosphorylation of fructose-l-phosphate to fructose-l,6-bisphosphate.</text>
</comment>
<dbReference type="RefSeq" id="WP_034769257.1">
    <property type="nucleotide sequence ID" value="NZ_CCRF01000042.1"/>
</dbReference>
<gene>
    <name evidence="10" type="primary">fruK</name>
    <name evidence="11" type="ORF">B4167_3680</name>
    <name evidence="10" type="ORF">BT1A1_1303</name>
</gene>
<reference evidence="10 13" key="1">
    <citation type="submission" date="2014-07" db="EMBL/GenBank/DDBJ databases">
        <authorList>
            <person name="Wibberg Daniel"/>
        </authorList>
    </citation>
    <scope>NUCLEOTIDE SEQUENCE [LARGE SCALE GENOMIC DNA]</scope>
</reference>
<dbReference type="GO" id="GO:0044281">
    <property type="term" value="P:small molecule metabolic process"/>
    <property type="evidence" value="ECO:0007669"/>
    <property type="project" value="UniProtKB-ARBA"/>
</dbReference>
<dbReference type="InterPro" id="IPR002173">
    <property type="entry name" value="Carboh/pur_kinase_PfkB_CS"/>
</dbReference>
<proteinExistence type="inferred from homology"/>
<comment type="pathway">
    <text evidence="7">Carbohydrate metabolism; D-tagatose 6-phosphate degradation; D-glyceraldehyde 3-phosphate and glycerone phosphate from D-tagatose 6-phosphate: step 1/2.</text>
</comment>
<keyword evidence="5 7" id="KW-0067">ATP-binding</keyword>
<comment type="catalytic activity">
    <reaction evidence="7">
        <text>D-tagatofuranose 6-phosphate + ATP = D-tagatofuranose 1,6-bisphosphate + ADP + H(+)</text>
        <dbReference type="Rhea" id="RHEA:12420"/>
        <dbReference type="ChEBI" id="CHEBI:15378"/>
        <dbReference type="ChEBI" id="CHEBI:30616"/>
        <dbReference type="ChEBI" id="CHEBI:58694"/>
        <dbReference type="ChEBI" id="CHEBI:58695"/>
        <dbReference type="ChEBI" id="CHEBI:456216"/>
        <dbReference type="EC" id="2.7.1.144"/>
    </reaction>
</comment>
<dbReference type="Pfam" id="PF00294">
    <property type="entry name" value="PfkB"/>
    <property type="match status" value="1"/>
</dbReference>
<dbReference type="InterPro" id="IPR029056">
    <property type="entry name" value="Ribokinase-like"/>
</dbReference>
<keyword evidence="7" id="KW-0423">Lactose metabolism</keyword>
<evidence type="ECO:0000313" key="11">
    <source>
        <dbReference type="EMBL" id="KIO71423.1"/>
    </source>
</evidence>
<feature type="domain" description="Carbohydrate kinase PfkB" evidence="9">
    <location>
        <begin position="7"/>
        <end position="283"/>
    </location>
</feature>
<evidence type="ECO:0000256" key="2">
    <source>
        <dbReference type="ARBA" id="ARBA00022679"/>
    </source>
</evidence>
<dbReference type="PANTHER" id="PTHR46566:SF1">
    <property type="entry name" value="1-PHOSPHOFRUCTOKINASE"/>
    <property type="match status" value="1"/>
</dbReference>
<dbReference type="GO" id="GO:0008662">
    <property type="term" value="F:1-phosphofructokinase activity"/>
    <property type="evidence" value="ECO:0007669"/>
    <property type="project" value="UniProtKB-UniRule"/>
</dbReference>
<dbReference type="InterPro" id="IPR011611">
    <property type="entry name" value="PfkB_dom"/>
</dbReference>
<evidence type="ECO:0000256" key="6">
    <source>
        <dbReference type="ARBA" id="ARBA00047745"/>
    </source>
</evidence>
<dbReference type="EMBL" id="JXLU01000127">
    <property type="protein sequence ID" value="KIO71423.1"/>
    <property type="molecule type" value="Genomic_DNA"/>
</dbReference>
<dbReference type="PANTHER" id="PTHR46566">
    <property type="entry name" value="1-PHOSPHOFRUCTOKINASE-RELATED"/>
    <property type="match status" value="1"/>
</dbReference>
<evidence type="ECO:0000256" key="7">
    <source>
        <dbReference type="PIRNR" id="PIRNR000535"/>
    </source>
</evidence>
<dbReference type="GO" id="GO:0016052">
    <property type="term" value="P:carbohydrate catabolic process"/>
    <property type="evidence" value="ECO:0007669"/>
    <property type="project" value="UniProtKB-ARBA"/>
</dbReference>
<name>A0A090IZZ3_9BACI</name>
<keyword evidence="3 7" id="KW-0547">Nucleotide-binding</keyword>
<dbReference type="AlphaFoldDB" id="A0A090IZZ3"/>
<organism evidence="10 13">
    <name type="scientific">Caldibacillus thermoamylovorans</name>
    <dbReference type="NCBI Taxonomy" id="35841"/>
    <lineage>
        <taxon>Bacteria</taxon>
        <taxon>Bacillati</taxon>
        <taxon>Bacillota</taxon>
        <taxon>Bacilli</taxon>
        <taxon>Bacillales</taxon>
        <taxon>Bacillaceae</taxon>
        <taxon>Caldibacillus</taxon>
    </lineage>
</organism>
<dbReference type="Proteomes" id="UP000032076">
    <property type="component" value="Unassembled WGS sequence"/>
</dbReference>
<reference evidence="11 12" key="2">
    <citation type="submission" date="2015-01" db="EMBL/GenBank/DDBJ databases">
        <title>Draft Genome Sequences of Four Bacillus thermoamylovorans Strains, Isolated From Food Products.</title>
        <authorList>
            <person name="Krawcyk A.O."/>
            <person name="Berendsen E.M."/>
            <person name="Eijlander R.T."/>
            <person name="de Jong A."/>
            <person name="Wells-Bennik M."/>
            <person name="Kuipers O.P."/>
        </authorList>
    </citation>
    <scope>NUCLEOTIDE SEQUENCE [LARGE SCALE GENOMIC DNA]</scope>
    <source>
        <strain evidence="11 12">B4167</strain>
    </source>
</reference>
<dbReference type="SUPFAM" id="SSF53613">
    <property type="entry name" value="Ribokinase-like"/>
    <property type="match status" value="1"/>
</dbReference>
<dbReference type="Proteomes" id="UP000040576">
    <property type="component" value="Unassembled WGS sequence"/>
</dbReference>
<comment type="similarity">
    <text evidence="7">Belongs to the carbohydrate kinase PfkB family. LacC subfamily.</text>
</comment>
<dbReference type="GO" id="GO:0005524">
    <property type="term" value="F:ATP binding"/>
    <property type="evidence" value="ECO:0007669"/>
    <property type="project" value="UniProtKB-UniRule"/>
</dbReference>
<dbReference type="PIRSF" id="PIRSF000535">
    <property type="entry name" value="1PFK/6PFK/LacC"/>
    <property type="match status" value="1"/>
</dbReference>
<evidence type="ECO:0000256" key="8">
    <source>
        <dbReference type="RuleBase" id="RU369061"/>
    </source>
</evidence>
<dbReference type="PATRIC" id="fig|35841.8.peg.2166"/>